<gene>
    <name evidence="2" type="ORF">EP10_000660</name>
</gene>
<dbReference type="RefSeq" id="WP_033022637.1">
    <property type="nucleotide sequence ID" value="NZ_JPYA02000001.1"/>
</dbReference>
<sequence>MTENRRSLDVAGRHADPSAEPSASLLNAALAETHEQVSDVYMEGTIEAADRKKANTPFSRPE</sequence>
<feature type="region of interest" description="Disordered" evidence="1">
    <location>
        <begin position="1"/>
        <end position="23"/>
    </location>
</feature>
<name>A0ABU6BD30_9BACL</name>
<organism evidence="2 3">
    <name type="scientific">Geobacillus icigianus</name>
    <dbReference type="NCBI Taxonomy" id="1430331"/>
    <lineage>
        <taxon>Bacteria</taxon>
        <taxon>Bacillati</taxon>
        <taxon>Bacillota</taxon>
        <taxon>Bacilli</taxon>
        <taxon>Bacillales</taxon>
        <taxon>Anoxybacillaceae</taxon>
        <taxon>Geobacillus</taxon>
    </lineage>
</organism>
<dbReference type="Pfam" id="PF13217">
    <property type="entry name" value="DUF4025"/>
    <property type="match status" value="1"/>
</dbReference>
<dbReference type="EMBL" id="JPYA02000001">
    <property type="protein sequence ID" value="MEB3749821.1"/>
    <property type="molecule type" value="Genomic_DNA"/>
</dbReference>
<proteinExistence type="predicted"/>
<protein>
    <recommendedName>
        <fullName evidence="4">DUF4025 domain-containing protein</fullName>
    </recommendedName>
</protein>
<evidence type="ECO:0000313" key="2">
    <source>
        <dbReference type="EMBL" id="MEB3749821.1"/>
    </source>
</evidence>
<evidence type="ECO:0000313" key="3">
    <source>
        <dbReference type="Proteomes" id="UP000029267"/>
    </source>
</evidence>
<reference evidence="2 3" key="1">
    <citation type="journal article" date="2014" name="Genome Announc.">
        <title>Draft Genome Sequence of Geobacillus icigianus Strain G1w1T Isolated from Hot Springs in the Valley of Geysers, Kamchatka (Russian Federation).</title>
        <authorList>
            <person name="Bryanskaya A.V."/>
            <person name="Rozanov A.S."/>
            <person name="Logacheva M.D."/>
            <person name="Kotenko A.V."/>
            <person name="Peltek S.E."/>
        </authorList>
    </citation>
    <scope>NUCLEOTIDE SEQUENCE [LARGE SCALE GENOMIC DNA]</scope>
    <source>
        <strain evidence="2 3">G1w1</strain>
    </source>
</reference>
<comment type="caution">
    <text evidence="2">The sequence shown here is derived from an EMBL/GenBank/DDBJ whole genome shotgun (WGS) entry which is preliminary data.</text>
</comment>
<accession>A0ABU6BD30</accession>
<evidence type="ECO:0008006" key="4">
    <source>
        <dbReference type="Google" id="ProtNLM"/>
    </source>
</evidence>
<keyword evidence="3" id="KW-1185">Reference proteome</keyword>
<feature type="compositionally biased region" description="Basic and acidic residues" evidence="1">
    <location>
        <begin position="1"/>
        <end position="17"/>
    </location>
</feature>
<dbReference type="InterPro" id="IPR025100">
    <property type="entry name" value="DUF4025"/>
</dbReference>
<evidence type="ECO:0000256" key="1">
    <source>
        <dbReference type="SAM" id="MobiDB-lite"/>
    </source>
</evidence>
<dbReference type="Proteomes" id="UP000029267">
    <property type="component" value="Unassembled WGS sequence"/>
</dbReference>